<dbReference type="GO" id="GO:0005791">
    <property type="term" value="C:rough endoplasmic reticulum"/>
    <property type="evidence" value="ECO:0007669"/>
    <property type="project" value="UniProtKB-SubCell"/>
</dbReference>
<dbReference type="GO" id="GO:0031410">
    <property type="term" value="C:cytoplasmic vesicle"/>
    <property type="evidence" value="ECO:0007669"/>
    <property type="project" value="UniProtKB-SubCell"/>
</dbReference>
<organism evidence="21">
    <name type="scientific">Leucoraja ocellata</name>
    <name type="common">Winter skate</name>
    <name type="synonym">Raja ocellata</name>
    <dbReference type="NCBI Taxonomy" id="173042"/>
    <lineage>
        <taxon>Eukaryota</taxon>
        <taxon>Metazoa</taxon>
        <taxon>Chordata</taxon>
        <taxon>Craniata</taxon>
        <taxon>Vertebrata</taxon>
        <taxon>Chondrichthyes</taxon>
        <taxon>Elasmobranchii</taxon>
        <taxon>Batoidea</taxon>
        <taxon>Rajiformes</taxon>
        <taxon>Rajidae</taxon>
        <taxon>Leucoraja</taxon>
    </lineage>
</organism>
<evidence type="ECO:0000256" key="4">
    <source>
        <dbReference type="ARBA" id="ARBA00022815"/>
    </source>
</evidence>
<dbReference type="GO" id="GO:0007218">
    <property type="term" value="P:neuropeptide signaling pathway"/>
    <property type="evidence" value="ECO:0007669"/>
    <property type="project" value="UniProtKB-KW"/>
</dbReference>
<keyword evidence="5" id="KW-0256">Endoplasmic reticulum</keyword>
<dbReference type="GO" id="GO:0042755">
    <property type="term" value="P:eating behavior"/>
    <property type="evidence" value="ECO:0007669"/>
    <property type="project" value="TreeGrafter"/>
</dbReference>
<evidence type="ECO:0000256" key="10">
    <source>
        <dbReference type="ARBA" id="ARBA00023329"/>
    </source>
</evidence>
<comment type="subcellular location">
    <subcellularLocation>
        <location evidence="2">Cytoplasmic vesicle</location>
    </subcellularLocation>
    <subcellularLocation>
        <location evidence="1">Rough endoplasmic reticulum</location>
    </subcellularLocation>
    <subcellularLocation>
        <location evidence="11">Synapse</location>
    </subcellularLocation>
</comment>
<dbReference type="GO" id="GO:0031772">
    <property type="term" value="F:type 2 orexin receptor binding"/>
    <property type="evidence" value="ECO:0007669"/>
    <property type="project" value="TreeGrafter"/>
</dbReference>
<evidence type="ECO:0000256" key="18">
    <source>
        <dbReference type="ARBA" id="ARBA00046224"/>
    </source>
</evidence>
<dbReference type="GO" id="GO:0046928">
    <property type="term" value="P:regulation of neurotransmitter secretion"/>
    <property type="evidence" value="ECO:0007669"/>
    <property type="project" value="TreeGrafter"/>
</dbReference>
<evidence type="ECO:0000256" key="1">
    <source>
        <dbReference type="ARBA" id="ARBA00004427"/>
    </source>
</evidence>
<protein>
    <recommendedName>
        <fullName evidence="12">Hypocretin neuropeptide precursor</fullName>
    </recommendedName>
    <alternativeName>
        <fullName evidence="16">Hypocretin</fullName>
    </alternativeName>
    <alternativeName>
        <fullName evidence="13">Orexin precursor</fullName>
    </alternativeName>
    <alternativeName>
        <fullName evidence="15">Prepro-orexin</fullName>
    </alternativeName>
    <alternativeName>
        <fullName evidence="14">Preprohypocretin</fullName>
    </alternativeName>
</protein>
<dbReference type="PANTHER" id="PTHR15173:SF2">
    <property type="entry name" value="HYPOCRETIN NEUROPEPTIDE PRECURSOR"/>
    <property type="match status" value="1"/>
</dbReference>
<feature type="signal peptide" evidence="20">
    <location>
        <begin position="1"/>
        <end position="24"/>
    </location>
</feature>
<dbReference type="GO" id="GO:0005184">
    <property type="term" value="F:neuropeptide hormone activity"/>
    <property type="evidence" value="ECO:0007669"/>
    <property type="project" value="TreeGrafter"/>
</dbReference>
<feature type="region of interest" description="Disordered" evidence="19">
    <location>
        <begin position="92"/>
        <end position="111"/>
    </location>
</feature>
<reference evidence="21" key="1">
    <citation type="journal article" date="2010" name="Gen. Comp. Endocrinol.">
        <title>Molecular cloning and characterization of preproorexin in winter skate (Leucoraja ocellata).</title>
        <authorList>
            <person name="MacDonald E.E."/>
            <person name="Volkoff H."/>
        </authorList>
    </citation>
    <scope>NUCLEOTIDE SEQUENCE</scope>
</reference>
<keyword evidence="8" id="KW-0873">Pyrrolidone carboxylic acid</keyword>
<evidence type="ECO:0000256" key="6">
    <source>
        <dbReference type="ARBA" id="ARBA00023018"/>
    </source>
</evidence>
<dbReference type="EMBL" id="HM367085">
    <property type="protein sequence ID" value="ADL41188.1"/>
    <property type="molecule type" value="mRNA"/>
</dbReference>
<dbReference type="GO" id="GO:0001659">
    <property type="term" value="P:temperature homeostasis"/>
    <property type="evidence" value="ECO:0007669"/>
    <property type="project" value="TreeGrafter"/>
</dbReference>
<evidence type="ECO:0000256" key="2">
    <source>
        <dbReference type="ARBA" id="ARBA00004541"/>
    </source>
</evidence>
<evidence type="ECO:0000256" key="7">
    <source>
        <dbReference type="ARBA" id="ARBA00023157"/>
    </source>
</evidence>
<evidence type="ECO:0000256" key="14">
    <source>
        <dbReference type="ARBA" id="ARBA00034354"/>
    </source>
</evidence>
<dbReference type="GO" id="GO:0031771">
    <property type="term" value="F:type 1 orexin receptor binding"/>
    <property type="evidence" value="ECO:0007669"/>
    <property type="project" value="TreeGrafter"/>
</dbReference>
<comment type="similarity">
    <text evidence="3">Belongs to the orexin family.</text>
</comment>
<accession>E5FCR8</accession>
<dbReference type="GO" id="GO:0042594">
    <property type="term" value="P:response to starvation"/>
    <property type="evidence" value="ECO:0007669"/>
    <property type="project" value="TreeGrafter"/>
</dbReference>
<evidence type="ECO:0000256" key="13">
    <source>
        <dbReference type="ARBA" id="ARBA00034351"/>
    </source>
</evidence>
<evidence type="ECO:0000256" key="15">
    <source>
        <dbReference type="ARBA" id="ARBA00034367"/>
    </source>
</evidence>
<dbReference type="AlphaFoldDB" id="E5FCR8"/>
<dbReference type="GO" id="GO:0051971">
    <property type="term" value="P:positive regulation of transmission of nerve impulse"/>
    <property type="evidence" value="ECO:0007669"/>
    <property type="project" value="TreeGrafter"/>
</dbReference>
<keyword evidence="7" id="KW-1015">Disulfide bond</keyword>
<dbReference type="InterPro" id="IPR001704">
    <property type="entry name" value="Orexin"/>
</dbReference>
<keyword evidence="20" id="KW-0732">Signal</keyword>
<evidence type="ECO:0000256" key="20">
    <source>
        <dbReference type="SAM" id="SignalP"/>
    </source>
</evidence>
<keyword evidence="4" id="KW-0027">Amidation</keyword>
<evidence type="ECO:0000256" key="11">
    <source>
        <dbReference type="ARBA" id="ARBA00034103"/>
    </source>
</evidence>
<dbReference type="PANTHER" id="PTHR15173">
    <property type="entry name" value="OREXIN"/>
    <property type="match status" value="1"/>
</dbReference>
<dbReference type="GO" id="GO:0048471">
    <property type="term" value="C:perinuclear region of cytoplasm"/>
    <property type="evidence" value="ECO:0007669"/>
    <property type="project" value="TreeGrafter"/>
</dbReference>
<evidence type="ECO:0000256" key="8">
    <source>
        <dbReference type="ARBA" id="ARBA00023283"/>
    </source>
</evidence>
<feature type="chain" id="PRO_5003196575" description="Hypocretin neuropeptide precursor" evidence="20">
    <location>
        <begin position="25"/>
        <end position="159"/>
    </location>
</feature>
<comment type="function">
    <text evidence="18">Binds to orexin receptor HCRTR2/OX2R only. Stimulates food intake. Modulates pituitary luteinizing hormone secretion in an ovarian steroid-dependent manner.</text>
</comment>
<dbReference type="GO" id="GO:0045202">
    <property type="term" value="C:synapse"/>
    <property type="evidence" value="ECO:0007669"/>
    <property type="project" value="UniProtKB-SubCell"/>
</dbReference>
<dbReference type="Pfam" id="PF02072">
    <property type="entry name" value="Orexin"/>
    <property type="match status" value="1"/>
</dbReference>
<dbReference type="GO" id="GO:0030431">
    <property type="term" value="P:sleep"/>
    <property type="evidence" value="ECO:0007669"/>
    <property type="project" value="TreeGrafter"/>
</dbReference>
<keyword evidence="10" id="KW-0968">Cytoplasmic vesicle</keyword>
<evidence type="ECO:0000313" key="21">
    <source>
        <dbReference type="EMBL" id="ADL41188.1"/>
    </source>
</evidence>
<evidence type="ECO:0000256" key="16">
    <source>
        <dbReference type="ARBA" id="ARBA00034371"/>
    </source>
</evidence>
<evidence type="ECO:0000256" key="19">
    <source>
        <dbReference type="SAM" id="MobiDB-lite"/>
    </source>
</evidence>
<proteinExistence type="evidence at transcript level"/>
<evidence type="ECO:0000256" key="17">
    <source>
        <dbReference type="ARBA" id="ARBA00045659"/>
    </source>
</evidence>
<sequence length="159" mass="17656">METTAMKKLDVILMLALLCSLVSASPRVPKCCCQQTCSCKVIDLLRGTGNHAAGILTLGKRKTNAQPLQNRLHHLLHGLENQATGILTMGKREEPQQVSLAEDSPGTNSRCEDKRSLLEKRFSWDLQLGSQEQQEFPEAQMAKKDLEPSECPAQLLKLF</sequence>
<dbReference type="PRINTS" id="PR01091">
    <property type="entry name" value="OREXINPP"/>
</dbReference>
<keyword evidence="6" id="KW-0770">Synapse</keyword>
<evidence type="ECO:0000256" key="9">
    <source>
        <dbReference type="ARBA" id="ARBA00023320"/>
    </source>
</evidence>
<evidence type="ECO:0000256" key="12">
    <source>
        <dbReference type="ARBA" id="ARBA00034336"/>
    </source>
</evidence>
<evidence type="ECO:0000256" key="3">
    <source>
        <dbReference type="ARBA" id="ARBA00009198"/>
    </source>
</evidence>
<keyword evidence="9" id="KW-0527">Neuropeptide</keyword>
<name>E5FCR8_LEUOC</name>
<comment type="function">
    <text evidence="17">Binds to orexin receptors HCRTR1/OX1R and HCRTR2/OX2R with a high affinity. Stimulates food intake. Modulates pituitary luteinizing hormone secretion in an ovarian steroid-dependent manner.</text>
</comment>
<evidence type="ECO:0000256" key="5">
    <source>
        <dbReference type="ARBA" id="ARBA00022824"/>
    </source>
</evidence>